<gene>
    <name evidence="1" type="ORF">AAJ76_1100005667</name>
</gene>
<protein>
    <submittedName>
        <fullName evidence="1">Uncharacterized protein</fullName>
    </submittedName>
</protein>
<name>A0A0F9WB71_9MICR</name>
<dbReference type="RefSeq" id="XP_024329892.1">
    <property type="nucleotide sequence ID" value="XM_024473737.1"/>
</dbReference>
<dbReference type="GeneID" id="36318634"/>
<comment type="caution">
    <text evidence="1">The sequence shown here is derived from an EMBL/GenBank/DDBJ whole genome shotgun (WGS) entry which is preliminary data.</text>
</comment>
<sequence>MDFYYKTVQNFINTFSNNLFNEYNKNLILKDKCEKYKSLYNNNLLKKALIKIDKKILNFINLLYKKSIERKYNTITHASNDINKYFTKSNKQNTNIINYKSTFFNKIKNTYYRFKNWFLSEDKYFVKNILIKNINNPLCYTEEGLSDYKLITDITNIVKINKVENLNKSNWTFEITTYNPINNIVSNKQCIIKNLKDNDVLKIDSITCENL</sequence>
<dbReference type="AlphaFoldDB" id="A0A0F9WB71"/>
<reference evidence="1 2" key="1">
    <citation type="journal article" date="2015" name="Environ. Microbiol.">
        <title>Genome analyses suggest the presence of polyploidy and recent human-driven expansions in eight global populations of the honeybee pathogen Nosema ceranae.</title>
        <authorList>
            <person name="Pelin A."/>
            <person name="Selman M."/>
            <person name="Aris-Brosou S."/>
            <person name="Farinelli L."/>
            <person name="Corradi N."/>
        </authorList>
    </citation>
    <scope>NUCLEOTIDE SEQUENCE [LARGE SCALE GENOMIC DNA]</scope>
    <source>
        <strain evidence="1 2">PA08 1199</strain>
    </source>
</reference>
<dbReference type="VEuPathDB" id="MicrosporidiaDB:G9O61_00g020360"/>
<accession>A0A0F9WB71</accession>
<keyword evidence="2" id="KW-1185">Reference proteome</keyword>
<dbReference type="Proteomes" id="UP000034350">
    <property type="component" value="Unassembled WGS sequence"/>
</dbReference>
<dbReference type="VEuPathDB" id="MicrosporidiaDB:AAJ76_1100005667"/>
<evidence type="ECO:0000313" key="1">
    <source>
        <dbReference type="EMBL" id="KKO74150.1"/>
    </source>
</evidence>
<evidence type="ECO:0000313" key="2">
    <source>
        <dbReference type="Proteomes" id="UP000034350"/>
    </source>
</evidence>
<proteinExistence type="predicted"/>
<organism evidence="1 2">
    <name type="scientific">Vairimorpha ceranae</name>
    <dbReference type="NCBI Taxonomy" id="40302"/>
    <lineage>
        <taxon>Eukaryota</taxon>
        <taxon>Fungi</taxon>
        <taxon>Fungi incertae sedis</taxon>
        <taxon>Microsporidia</taxon>
        <taxon>Nosematidae</taxon>
        <taxon>Vairimorpha</taxon>
    </lineage>
</organism>
<dbReference type="VEuPathDB" id="MicrosporidiaDB:NCER_101814"/>
<dbReference type="EMBL" id="JPQZ01000110">
    <property type="protein sequence ID" value="KKO74150.1"/>
    <property type="molecule type" value="Genomic_DNA"/>
</dbReference>